<dbReference type="Pfam" id="PF07607">
    <property type="entry name" value="DUF1570"/>
    <property type="match status" value="1"/>
</dbReference>
<feature type="domain" description="DUF1570" evidence="2">
    <location>
        <begin position="200"/>
        <end position="320"/>
    </location>
</feature>
<evidence type="ECO:0000259" key="2">
    <source>
        <dbReference type="Pfam" id="PF07607"/>
    </source>
</evidence>
<protein>
    <recommendedName>
        <fullName evidence="2">DUF1570 domain-containing protein</fullName>
    </recommendedName>
</protein>
<comment type="caution">
    <text evidence="3">The sequence shown here is derived from an EMBL/GenBank/DDBJ whole genome shotgun (WGS) entry which is preliminary data.</text>
</comment>
<feature type="chain" id="PRO_5023038483" description="DUF1570 domain-containing protein" evidence="1">
    <location>
        <begin position="23"/>
        <end position="357"/>
    </location>
</feature>
<organism evidence="3 4">
    <name type="scientific">Posidoniimonas corsicana</name>
    <dbReference type="NCBI Taxonomy" id="1938618"/>
    <lineage>
        <taxon>Bacteria</taxon>
        <taxon>Pseudomonadati</taxon>
        <taxon>Planctomycetota</taxon>
        <taxon>Planctomycetia</taxon>
        <taxon>Pirellulales</taxon>
        <taxon>Lacipirellulaceae</taxon>
        <taxon>Posidoniimonas</taxon>
    </lineage>
</organism>
<keyword evidence="4" id="KW-1185">Reference proteome</keyword>
<dbReference type="RefSeq" id="WP_146567478.1">
    <property type="nucleotide sequence ID" value="NZ_SIHJ01000003.1"/>
</dbReference>
<evidence type="ECO:0000256" key="1">
    <source>
        <dbReference type="SAM" id="SignalP"/>
    </source>
</evidence>
<dbReference type="AlphaFoldDB" id="A0A5C5V0U5"/>
<sequence precursor="true">MKSPRTLAALACFLLLTAPAAAAEFMFSAVVDGRRIEGRPLDWTDSVMTLLSRDGQLYEFDPRRAKEAKRTAPRFKGFDEQEMTRQLREEFDRRFDISTTQHYVVVHPRGERSAWTERFEQIYGAFVSYIRVRGFHVRQPDFPLVAVVFRNKQEYESHVRKSGAKLLPNSLGFYSHGTNRVCLYDITGGDPDQDWTENSSTIIHEATHQVAFNLGVHSRTSPPPYWVPEGLATLFEARGVWRPSGSDQRANRVNYGYLREFRRHATDKKPPFTLREFVASDQPFKRNTGAAYAQAWALSFYLSETRPRDYTRHLRATADRPVYSAFSAAERVAYFTDAFGEDLDVLQANFLRWVAKL</sequence>
<dbReference type="EMBL" id="SIHJ01000003">
    <property type="protein sequence ID" value="TWT32264.1"/>
    <property type="molecule type" value="Genomic_DNA"/>
</dbReference>
<evidence type="ECO:0000313" key="4">
    <source>
        <dbReference type="Proteomes" id="UP000316714"/>
    </source>
</evidence>
<keyword evidence="1" id="KW-0732">Signal</keyword>
<feature type="signal peptide" evidence="1">
    <location>
        <begin position="1"/>
        <end position="22"/>
    </location>
</feature>
<proteinExistence type="predicted"/>
<gene>
    <name evidence="3" type="ORF">KOR34_40260</name>
</gene>
<name>A0A5C5V0U5_9BACT</name>
<dbReference type="OrthoDB" id="291356at2"/>
<reference evidence="3 4" key="1">
    <citation type="submission" date="2019-02" db="EMBL/GenBank/DDBJ databases">
        <title>Deep-cultivation of Planctomycetes and their phenomic and genomic characterization uncovers novel biology.</title>
        <authorList>
            <person name="Wiegand S."/>
            <person name="Jogler M."/>
            <person name="Boedeker C."/>
            <person name="Pinto D."/>
            <person name="Vollmers J."/>
            <person name="Rivas-Marin E."/>
            <person name="Kohn T."/>
            <person name="Peeters S.H."/>
            <person name="Heuer A."/>
            <person name="Rast P."/>
            <person name="Oberbeckmann S."/>
            <person name="Bunk B."/>
            <person name="Jeske O."/>
            <person name="Meyerdierks A."/>
            <person name="Storesund J.E."/>
            <person name="Kallscheuer N."/>
            <person name="Luecker S."/>
            <person name="Lage O.M."/>
            <person name="Pohl T."/>
            <person name="Merkel B.J."/>
            <person name="Hornburger P."/>
            <person name="Mueller R.-W."/>
            <person name="Bruemmer F."/>
            <person name="Labrenz M."/>
            <person name="Spormann A.M."/>
            <person name="Op Den Camp H."/>
            <person name="Overmann J."/>
            <person name="Amann R."/>
            <person name="Jetten M.S.M."/>
            <person name="Mascher T."/>
            <person name="Medema M.H."/>
            <person name="Devos D.P."/>
            <person name="Kaster A.-K."/>
            <person name="Ovreas L."/>
            <person name="Rohde M."/>
            <person name="Galperin M.Y."/>
            <person name="Jogler C."/>
        </authorList>
    </citation>
    <scope>NUCLEOTIDE SEQUENCE [LARGE SCALE GENOMIC DNA]</scope>
    <source>
        <strain evidence="3 4">KOR34</strain>
    </source>
</reference>
<evidence type="ECO:0000313" key="3">
    <source>
        <dbReference type="EMBL" id="TWT32264.1"/>
    </source>
</evidence>
<dbReference type="InterPro" id="IPR011464">
    <property type="entry name" value="DUF1570"/>
</dbReference>
<accession>A0A5C5V0U5</accession>
<dbReference type="Proteomes" id="UP000316714">
    <property type="component" value="Unassembled WGS sequence"/>
</dbReference>